<name>A0AAD5SDU8_9FUNG</name>
<evidence type="ECO:0000313" key="8">
    <source>
        <dbReference type="EMBL" id="KAJ3051806.1"/>
    </source>
</evidence>
<evidence type="ECO:0000256" key="3">
    <source>
        <dbReference type="ARBA" id="ARBA00012752"/>
    </source>
</evidence>
<dbReference type="GO" id="GO:0046872">
    <property type="term" value="F:metal ion binding"/>
    <property type="evidence" value="ECO:0007669"/>
    <property type="project" value="UniProtKB-KW"/>
</dbReference>
<evidence type="ECO:0000256" key="1">
    <source>
        <dbReference type="ARBA" id="ARBA00000365"/>
    </source>
</evidence>
<dbReference type="SUPFAM" id="SSF88713">
    <property type="entry name" value="Glycoside hydrolase/deacetylase"/>
    <property type="match status" value="1"/>
</dbReference>
<dbReference type="Pfam" id="PF09261">
    <property type="entry name" value="Alpha-mann_mid"/>
    <property type="match status" value="1"/>
</dbReference>
<sequence length="1075" mass="120912">MSSTEPRTAGLNTMQKHRNITIERLEKFVQEGQFDDVNLTATLWKHRPESKFVTLQVYSVPDLKRIPFDDAIKGKFVDTHVGESFGPTWSTHWFKVTVDVPYEFANEEVVLVFDSSSEAMIWSTDGEPLTGLTGGGGQERHVDYRLTSKAKGGDHFELYIEVASNEIFGAGHGGFMNPPQTDRYYRLNSADIGVKNNTAHALKQDLDILIGLVKHLPSDSQTSSDALYTANRVVNIVHPDDPKTVEEATKVTDEFFASRRDTGYSLHQITAVGNCHIDTAWLWPFDETKRKAARSWSRQIGLLDEFPRSTFAASQAQQFEWVESLYPELFKKMKKYAKDGRFIPIGGTWVEMDCNMPSGEALCRQFLYGQRYFESRFGARCKVFWLPDTFGYSAQLPQIVREADLRYFFTQKLSWNNINRFPHTSFLWAGLDGTSVLTHFSPADTYTAQVNVEEVTRAVTNNKDKTYSNKSLLLYGNGDGGGGPLPAMLYRLERLKNLQGLPATAKSGHPQDFYEELEKTSKDLVTWKGELYFELHRGTYTSQAKIKKGNRKSELLLRDVEILSALCCATKGVDYNAKFYDEIAETGGVMRKRAFEKLAQSFSSTDSSARALTVFNSTSWERQNEVVAVDLSLLGDVSATSFAQRSSDGTHGLVLVAAANKIGSFSVATLDLKALSQEFVPVTGRKNDQYFAAPLGFLHSFLKVITTNVDDLIDTVDGQYVLVDETKQQLVTVDNELITVIFDSHGRLRSFVDKSEGREIVAPGFLGNVFKIYEDIPLFWDAWDVEVYHLEKGWDAGVGTLEVLEKGPLRAVLQVKHPLTKHSTLTQKIIINARSKLIEFDTHVDWHENRKFLKVEFPVNITQDIATYETQFGYIQRPTHYNNSWDLARFEVCGHKFADFSEFGYGVALLNDCKYGYAVHGNVMRLSLLRSPKAPDFHADMGEHTFRYALYPHKGAFLESDVVKAGYEFNVPLVVSSASASKPIDQQYFKVDKSNLVLDTVKVAEDSADGKQIVLRFYEAYGGRGVARVDTALNIKSAVISNIMEDDKDDVEVKDGGFSIGFGPFKVITVKLYLA</sequence>
<dbReference type="SUPFAM" id="SSF74650">
    <property type="entry name" value="Galactose mutarotase-like"/>
    <property type="match status" value="1"/>
</dbReference>
<organism evidence="8 9">
    <name type="scientific">Rhizophlyctis rosea</name>
    <dbReference type="NCBI Taxonomy" id="64517"/>
    <lineage>
        <taxon>Eukaryota</taxon>
        <taxon>Fungi</taxon>
        <taxon>Fungi incertae sedis</taxon>
        <taxon>Chytridiomycota</taxon>
        <taxon>Chytridiomycota incertae sedis</taxon>
        <taxon>Chytridiomycetes</taxon>
        <taxon>Rhizophlyctidales</taxon>
        <taxon>Rhizophlyctidaceae</taxon>
        <taxon>Rhizophlyctis</taxon>
    </lineage>
</organism>
<proteinExistence type="inferred from homology"/>
<dbReference type="FunFam" id="2.70.98.30:FF:000001">
    <property type="entry name" value="alpha-mannosidase 2C1 isoform X2"/>
    <property type="match status" value="1"/>
</dbReference>
<reference evidence="8" key="1">
    <citation type="submission" date="2020-05" db="EMBL/GenBank/DDBJ databases">
        <title>Phylogenomic resolution of chytrid fungi.</title>
        <authorList>
            <person name="Stajich J.E."/>
            <person name="Amses K."/>
            <person name="Simmons R."/>
            <person name="Seto K."/>
            <person name="Myers J."/>
            <person name="Bonds A."/>
            <person name="Quandt C.A."/>
            <person name="Barry K."/>
            <person name="Liu P."/>
            <person name="Grigoriev I."/>
            <person name="Longcore J.E."/>
            <person name="James T.Y."/>
        </authorList>
    </citation>
    <scope>NUCLEOTIDE SEQUENCE</scope>
    <source>
        <strain evidence="8">JEL0318</strain>
    </source>
</reference>
<evidence type="ECO:0000259" key="7">
    <source>
        <dbReference type="SMART" id="SM00872"/>
    </source>
</evidence>
<dbReference type="InterPro" id="IPR028995">
    <property type="entry name" value="Glyco_hydro_57/38_cen_sf"/>
</dbReference>
<dbReference type="GO" id="GO:0004559">
    <property type="term" value="F:alpha-mannosidase activity"/>
    <property type="evidence" value="ECO:0007669"/>
    <property type="project" value="UniProtKB-EC"/>
</dbReference>
<gene>
    <name evidence="8" type="primary">AMS1</name>
    <name evidence="8" type="ORF">HK097_007172</name>
</gene>
<dbReference type="Pfam" id="PF01074">
    <property type="entry name" value="Glyco_hydro_38N"/>
    <property type="match status" value="1"/>
</dbReference>
<dbReference type="InterPro" id="IPR015341">
    <property type="entry name" value="Glyco_hydro_38_cen"/>
</dbReference>
<keyword evidence="6" id="KW-0326">Glycosidase</keyword>
<dbReference type="Pfam" id="PF07748">
    <property type="entry name" value="Glyco_hydro_38C"/>
    <property type="match status" value="1"/>
</dbReference>
<dbReference type="InterPro" id="IPR037094">
    <property type="entry name" value="Glyco_hydro_38_cen_sf"/>
</dbReference>
<dbReference type="InterPro" id="IPR011682">
    <property type="entry name" value="Glyco_hydro_38_C"/>
</dbReference>
<dbReference type="EC" id="3.2.1.24" evidence="3"/>
<protein>
    <recommendedName>
        <fullName evidence="3">alpha-mannosidase</fullName>
        <ecNumber evidence="3">3.2.1.24</ecNumber>
    </recommendedName>
</protein>
<evidence type="ECO:0000256" key="2">
    <source>
        <dbReference type="ARBA" id="ARBA00009792"/>
    </source>
</evidence>
<evidence type="ECO:0000256" key="5">
    <source>
        <dbReference type="ARBA" id="ARBA00022801"/>
    </source>
</evidence>
<dbReference type="InterPro" id="IPR041147">
    <property type="entry name" value="GH38_C"/>
</dbReference>
<keyword evidence="5 8" id="KW-0378">Hydrolase</keyword>
<accession>A0AAD5SDU8</accession>
<dbReference type="SUPFAM" id="SSF88688">
    <property type="entry name" value="Families 57/38 glycoside transferase middle domain"/>
    <property type="match status" value="1"/>
</dbReference>
<dbReference type="Gene3D" id="2.70.98.30">
    <property type="entry name" value="Golgi alpha-mannosidase II, domain 4"/>
    <property type="match status" value="1"/>
</dbReference>
<dbReference type="InterPro" id="IPR054723">
    <property type="entry name" value="Ams1-like_N"/>
</dbReference>
<dbReference type="GO" id="GO:0009313">
    <property type="term" value="P:oligosaccharide catabolic process"/>
    <property type="evidence" value="ECO:0007669"/>
    <property type="project" value="TreeGrafter"/>
</dbReference>
<dbReference type="Gene3D" id="1.20.1270.50">
    <property type="entry name" value="Glycoside hydrolase family 38, central domain"/>
    <property type="match status" value="1"/>
</dbReference>
<keyword evidence="4" id="KW-0479">Metal-binding</keyword>
<comment type="caution">
    <text evidence="8">The sequence shown here is derived from an EMBL/GenBank/DDBJ whole genome shotgun (WGS) entry which is preliminary data.</text>
</comment>
<dbReference type="PANTHER" id="PTHR46017">
    <property type="entry name" value="ALPHA-MANNOSIDASE 2C1"/>
    <property type="match status" value="1"/>
</dbReference>
<dbReference type="GO" id="GO:0030246">
    <property type="term" value="F:carbohydrate binding"/>
    <property type="evidence" value="ECO:0007669"/>
    <property type="project" value="InterPro"/>
</dbReference>
<evidence type="ECO:0000313" key="9">
    <source>
        <dbReference type="Proteomes" id="UP001212841"/>
    </source>
</evidence>
<dbReference type="Proteomes" id="UP001212841">
    <property type="component" value="Unassembled WGS sequence"/>
</dbReference>
<keyword evidence="9" id="KW-1185">Reference proteome</keyword>
<dbReference type="Gene3D" id="3.20.110.10">
    <property type="entry name" value="Glycoside hydrolase 38, N terminal domain"/>
    <property type="match status" value="1"/>
</dbReference>
<dbReference type="Pfam" id="PF22907">
    <property type="entry name" value="Ams1-like_1st"/>
    <property type="match status" value="1"/>
</dbReference>
<comment type="similarity">
    <text evidence="2">Belongs to the glycosyl hydrolase 38 family.</text>
</comment>
<dbReference type="EMBL" id="JADGJD010000356">
    <property type="protein sequence ID" value="KAJ3051806.1"/>
    <property type="molecule type" value="Genomic_DNA"/>
</dbReference>
<dbReference type="InterPro" id="IPR027291">
    <property type="entry name" value="Glyco_hydro_38_N_sf"/>
</dbReference>
<feature type="domain" description="Glycoside hydrolase family 38 central" evidence="7">
    <location>
        <begin position="534"/>
        <end position="602"/>
    </location>
</feature>
<evidence type="ECO:0000256" key="4">
    <source>
        <dbReference type="ARBA" id="ARBA00022723"/>
    </source>
</evidence>
<dbReference type="GO" id="GO:0006013">
    <property type="term" value="P:mannose metabolic process"/>
    <property type="evidence" value="ECO:0007669"/>
    <property type="project" value="InterPro"/>
</dbReference>
<dbReference type="AlphaFoldDB" id="A0AAD5SDU8"/>
<dbReference type="InterPro" id="IPR011330">
    <property type="entry name" value="Glyco_hydro/deAcase_b/a-brl"/>
</dbReference>
<dbReference type="InterPro" id="IPR000602">
    <property type="entry name" value="Glyco_hydro_38_N"/>
</dbReference>
<dbReference type="Pfam" id="PF17677">
    <property type="entry name" value="Glyco_hydro38C2"/>
    <property type="match status" value="1"/>
</dbReference>
<comment type="catalytic activity">
    <reaction evidence="1">
        <text>Hydrolysis of terminal, non-reducing alpha-D-mannose residues in alpha-D-mannosides.</text>
        <dbReference type="EC" id="3.2.1.24"/>
    </reaction>
</comment>
<dbReference type="PANTHER" id="PTHR46017:SF1">
    <property type="entry name" value="ALPHA-MANNOSIDASE 2C1"/>
    <property type="match status" value="1"/>
</dbReference>
<evidence type="ECO:0000256" key="6">
    <source>
        <dbReference type="ARBA" id="ARBA00023295"/>
    </source>
</evidence>
<dbReference type="SMART" id="SM00872">
    <property type="entry name" value="Alpha-mann_mid"/>
    <property type="match status" value="1"/>
</dbReference>
<dbReference type="InterPro" id="IPR011013">
    <property type="entry name" value="Gal_mutarotase_sf_dom"/>
</dbReference>
<dbReference type="FunFam" id="3.20.110.10:FF:000002">
    <property type="entry name" value="alpha-mannosidase 2C1 isoform X1"/>
    <property type="match status" value="1"/>
</dbReference>